<dbReference type="CDD" id="cd06173">
    <property type="entry name" value="MFS_MefA_like"/>
    <property type="match status" value="1"/>
</dbReference>
<evidence type="ECO:0000256" key="8">
    <source>
        <dbReference type="SAM" id="Phobius"/>
    </source>
</evidence>
<keyword evidence="2" id="KW-0813">Transport</keyword>
<protein>
    <submittedName>
        <fullName evidence="9">MFS transporter</fullName>
    </submittedName>
</protein>
<feature type="transmembrane region" description="Helical" evidence="8">
    <location>
        <begin position="12"/>
        <end position="32"/>
    </location>
</feature>
<dbReference type="PANTHER" id="PTHR23513">
    <property type="entry name" value="INTEGRAL MEMBRANE EFFLUX PROTEIN-RELATED"/>
    <property type="match status" value="1"/>
</dbReference>
<dbReference type="SUPFAM" id="SSF103473">
    <property type="entry name" value="MFS general substrate transporter"/>
    <property type="match status" value="1"/>
</dbReference>
<dbReference type="InterPro" id="IPR010290">
    <property type="entry name" value="TM_effector"/>
</dbReference>
<keyword evidence="5 8" id="KW-1133">Transmembrane helix</keyword>
<evidence type="ECO:0000256" key="5">
    <source>
        <dbReference type="ARBA" id="ARBA00022989"/>
    </source>
</evidence>
<evidence type="ECO:0000313" key="10">
    <source>
        <dbReference type="Proteomes" id="UP001500467"/>
    </source>
</evidence>
<feature type="transmembrane region" description="Helical" evidence="8">
    <location>
        <begin position="254"/>
        <end position="272"/>
    </location>
</feature>
<keyword evidence="3" id="KW-1003">Cell membrane</keyword>
<dbReference type="InterPro" id="IPR036259">
    <property type="entry name" value="MFS_trans_sf"/>
</dbReference>
<feature type="transmembrane region" description="Helical" evidence="8">
    <location>
        <begin position="190"/>
        <end position="212"/>
    </location>
</feature>
<evidence type="ECO:0000256" key="4">
    <source>
        <dbReference type="ARBA" id="ARBA00022692"/>
    </source>
</evidence>
<feature type="transmembrane region" description="Helical" evidence="8">
    <location>
        <begin position="278"/>
        <end position="298"/>
    </location>
</feature>
<name>A0ABN1VS51_9PSEU</name>
<reference evidence="9 10" key="1">
    <citation type="journal article" date="2019" name="Int. J. Syst. Evol. Microbiol.">
        <title>The Global Catalogue of Microorganisms (GCM) 10K type strain sequencing project: providing services to taxonomists for standard genome sequencing and annotation.</title>
        <authorList>
            <consortium name="The Broad Institute Genomics Platform"/>
            <consortium name="The Broad Institute Genome Sequencing Center for Infectious Disease"/>
            <person name="Wu L."/>
            <person name="Ma J."/>
        </authorList>
    </citation>
    <scope>NUCLEOTIDE SEQUENCE [LARGE SCALE GENOMIC DNA]</scope>
    <source>
        <strain evidence="9 10">JCM 13022</strain>
    </source>
</reference>
<sequence>MLAATALAASPWQMGLLTAADKAAFLFLGLPVGAWIDRARRMPLMITANLFRGCLLLTVPLAWWADVLTMPQLVVVALLAGAGALVFDVAHQSYLPTLVGRDQLVPANTGLQASHSVADVTGRGIGGGLVQVFGAAYAVLPVGLGYVTSAVALARIRAREPAPVSSGRRTIRADIGDGLRFVLGRRDLRAITSYTAVGNVAFAVLTAVQVLYLTRTLQLAPAQVGAVLATGGCGAVSGALAAGTWTRLFGSVRTVWIVPLLTAPAALVVPLAQPGTGAWFVGAALAVLGHGMTVYNIGQVSYRQAICPDRLLGRMNAGFRFLAWGTVPLGALSGGVLGETIGLRSTVWVFAVATVGATLLLVLSPLRTGRAPAERGSADVGAGPTGQPLPGSHPGPDAHGS</sequence>
<dbReference type="Pfam" id="PF05977">
    <property type="entry name" value="MFS_3"/>
    <property type="match status" value="1"/>
</dbReference>
<proteinExistence type="predicted"/>
<organism evidence="9 10">
    <name type="scientific">Prauserella alba</name>
    <dbReference type="NCBI Taxonomy" id="176898"/>
    <lineage>
        <taxon>Bacteria</taxon>
        <taxon>Bacillati</taxon>
        <taxon>Actinomycetota</taxon>
        <taxon>Actinomycetes</taxon>
        <taxon>Pseudonocardiales</taxon>
        <taxon>Pseudonocardiaceae</taxon>
        <taxon>Prauserella</taxon>
    </lineage>
</organism>
<feature type="transmembrane region" description="Helical" evidence="8">
    <location>
        <begin position="44"/>
        <end position="64"/>
    </location>
</feature>
<feature type="region of interest" description="Disordered" evidence="7">
    <location>
        <begin position="373"/>
        <end position="401"/>
    </location>
</feature>
<accession>A0ABN1VS51</accession>
<evidence type="ECO:0000256" key="3">
    <source>
        <dbReference type="ARBA" id="ARBA00022475"/>
    </source>
</evidence>
<comment type="caution">
    <text evidence="9">The sequence shown here is derived from an EMBL/GenBank/DDBJ whole genome shotgun (WGS) entry which is preliminary data.</text>
</comment>
<dbReference type="Gene3D" id="1.20.1250.20">
    <property type="entry name" value="MFS general substrate transporter like domains"/>
    <property type="match status" value="1"/>
</dbReference>
<feature type="transmembrane region" description="Helical" evidence="8">
    <location>
        <begin position="319"/>
        <end position="341"/>
    </location>
</feature>
<comment type="subcellular location">
    <subcellularLocation>
        <location evidence="1">Cell membrane</location>
        <topology evidence="1">Multi-pass membrane protein</topology>
    </subcellularLocation>
</comment>
<dbReference type="PANTHER" id="PTHR23513:SF6">
    <property type="entry name" value="MAJOR FACILITATOR SUPERFAMILY ASSOCIATED DOMAIN-CONTAINING PROTEIN"/>
    <property type="match status" value="1"/>
</dbReference>
<keyword evidence="6 8" id="KW-0472">Membrane</keyword>
<keyword evidence="10" id="KW-1185">Reference proteome</keyword>
<evidence type="ECO:0000256" key="7">
    <source>
        <dbReference type="SAM" id="MobiDB-lite"/>
    </source>
</evidence>
<dbReference type="Proteomes" id="UP001500467">
    <property type="component" value="Unassembled WGS sequence"/>
</dbReference>
<evidence type="ECO:0000256" key="6">
    <source>
        <dbReference type="ARBA" id="ARBA00023136"/>
    </source>
</evidence>
<evidence type="ECO:0000256" key="2">
    <source>
        <dbReference type="ARBA" id="ARBA00022448"/>
    </source>
</evidence>
<dbReference type="EMBL" id="BAAALM010000016">
    <property type="protein sequence ID" value="GAA1218440.1"/>
    <property type="molecule type" value="Genomic_DNA"/>
</dbReference>
<gene>
    <name evidence="9" type="ORF">GCM10009675_46280</name>
</gene>
<keyword evidence="4 8" id="KW-0812">Transmembrane</keyword>
<evidence type="ECO:0000313" key="9">
    <source>
        <dbReference type="EMBL" id="GAA1218440.1"/>
    </source>
</evidence>
<feature type="transmembrane region" description="Helical" evidence="8">
    <location>
        <begin position="224"/>
        <end position="242"/>
    </location>
</feature>
<evidence type="ECO:0000256" key="1">
    <source>
        <dbReference type="ARBA" id="ARBA00004651"/>
    </source>
</evidence>
<feature type="transmembrane region" description="Helical" evidence="8">
    <location>
        <begin position="347"/>
        <end position="366"/>
    </location>
</feature>